<evidence type="ECO:0000313" key="3">
    <source>
        <dbReference type="Proteomes" id="UP000001194"/>
    </source>
</evidence>
<dbReference type="GeneID" id="6086068"/>
<protein>
    <submittedName>
        <fullName evidence="2">Predicted protein</fullName>
    </submittedName>
</protein>
<accession>B0E2J0</accession>
<feature type="compositionally biased region" description="Acidic residues" evidence="1">
    <location>
        <begin position="230"/>
        <end position="250"/>
    </location>
</feature>
<feature type="compositionally biased region" description="Basic residues" evidence="1">
    <location>
        <begin position="167"/>
        <end position="176"/>
    </location>
</feature>
<proteinExistence type="predicted"/>
<evidence type="ECO:0000256" key="1">
    <source>
        <dbReference type="SAM" id="MobiDB-lite"/>
    </source>
</evidence>
<evidence type="ECO:0000313" key="2">
    <source>
        <dbReference type="EMBL" id="EDQ98927.1"/>
    </source>
</evidence>
<dbReference type="Proteomes" id="UP000001194">
    <property type="component" value="Unassembled WGS sequence"/>
</dbReference>
<dbReference type="RefSeq" id="XP_001890408.1">
    <property type="nucleotide sequence ID" value="XM_001890373.1"/>
</dbReference>
<sequence>HTPSKRMRCIGVGLAGTASGSFLVKKARVTHLQMEGIIKDPVIEHIPDELPVPDWSLLHSNTPLHSYSRHDLEERCNALTEALGHAKVQLAVAHEIMSGQSAQLIVQNMGMEAMNRALFEKEQPKNRDRTAMFPKNFGRHATAPEWVLQKRTLEDEGKQKEADKAQRKVTKAGKKARKVELEERWKAVCVAHEEAIVQWKATCETLKASGVAAKNLPKKPKRVLKASLVEESEDGDEAGGSDEESDSDDE</sequence>
<organism evidence="3">
    <name type="scientific">Laccaria bicolor (strain S238N-H82 / ATCC MYA-4686)</name>
    <name type="common">Bicoloured deceiver</name>
    <name type="synonym">Laccaria laccata var. bicolor</name>
    <dbReference type="NCBI Taxonomy" id="486041"/>
    <lineage>
        <taxon>Eukaryota</taxon>
        <taxon>Fungi</taxon>
        <taxon>Dikarya</taxon>
        <taxon>Basidiomycota</taxon>
        <taxon>Agaricomycotina</taxon>
        <taxon>Agaricomycetes</taxon>
        <taxon>Agaricomycetidae</taxon>
        <taxon>Agaricales</taxon>
        <taxon>Agaricineae</taxon>
        <taxon>Hydnangiaceae</taxon>
        <taxon>Laccaria</taxon>
    </lineage>
</organism>
<dbReference type="HOGENOM" id="CLU_1113598_0_0_1"/>
<keyword evidence="3" id="KW-1185">Reference proteome</keyword>
<gene>
    <name evidence="2" type="ORF">LACBIDRAFT_318477</name>
</gene>
<feature type="compositionally biased region" description="Basic and acidic residues" evidence="1">
    <location>
        <begin position="152"/>
        <end position="166"/>
    </location>
</feature>
<feature type="non-terminal residue" evidence="2">
    <location>
        <position position="1"/>
    </location>
</feature>
<name>B0E2J0_LACBS</name>
<dbReference type="AlphaFoldDB" id="B0E2J0"/>
<dbReference type="EMBL" id="DS547183">
    <property type="protein sequence ID" value="EDQ98927.1"/>
    <property type="molecule type" value="Genomic_DNA"/>
</dbReference>
<dbReference type="OrthoDB" id="3269297at2759"/>
<feature type="region of interest" description="Disordered" evidence="1">
    <location>
        <begin position="215"/>
        <end position="250"/>
    </location>
</feature>
<dbReference type="InParanoid" id="B0E2J0"/>
<reference evidence="2 3" key="1">
    <citation type="journal article" date="2008" name="Nature">
        <title>The genome of Laccaria bicolor provides insights into mycorrhizal symbiosis.</title>
        <authorList>
            <person name="Martin F."/>
            <person name="Aerts A."/>
            <person name="Ahren D."/>
            <person name="Brun A."/>
            <person name="Danchin E.G.J."/>
            <person name="Duchaussoy F."/>
            <person name="Gibon J."/>
            <person name="Kohler A."/>
            <person name="Lindquist E."/>
            <person name="Pereda V."/>
            <person name="Salamov A."/>
            <person name="Shapiro H.J."/>
            <person name="Wuyts J."/>
            <person name="Blaudez D."/>
            <person name="Buee M."/>
            <person name="Brokstein P."/>
            <person name="Canbaeck B."/>
            <person name="Cohen D."/>
            <person name="Courty P.E."/>
            <person name="Coutinho P.M."/>
            <person name="Delaruelle C."/>
            <person name="Detter J.C."/>
            <person name="Deveau A."/>
            <person name="DiFazio S."/>
            <person name="Duplessis S."/>
            <person name="Fraissinet-Tachet L."/>
            <person name="Lucic E."/>
            <person name="Frey-Klett P."/>
            <person name="Fourrey C."/>
            <person name="Feussner I."/>
            <person name="Gay G."/>
            <person name="Grimwood J."/>
            <person name="Hoegger P.J."/>
            <person name="Jain P."/>
            <person name="Kilaru S."/>
            <person name="Labbe J."/>
            <person name="Lin Y.C."/>
            <person name="Legue V."/>
            <person name="Le Tacon F."/>
            <person name="Marmeisse R."/>
            <person name="Melayah D."/>
            <person name="Montanini B."/>
            <person name="Muratet M."/>
            <person name="Nehls U."/>
            <person name="Niculita-Hirzel H."/>
            <person name="Oudot-Le Secq M.P."/>
            <person name="Peter M."/>
            <person name="Quesneville H."/>
            <person name="Rajashekar B."/>
            <person name="Reich M."/>
            <person name="Rouhier N."/>
            <person name="Schmutz J."/>
            <person name="Yin T."/>
            <person name="Chalot M."/>
            <person name="Henrissat B."/>
            <person name="Kuees U."/>
            <person name="Lucas S."/>
            <person name="Van de Peer Y."/>
            <person name="Podila G.K."/>
            <person name="Polle A."/>
            <person name="Pukkila P.J."/>
            <person name="Richardson P.M."/>
            <person name="Rouze P."/>
            <person name="Sanders I.R."/>
            <person name="Stajich J.E."/>
            <person name="Tunlid A."/>
            <person name="Tuskan G."/>
            <person name="Grigoriev I.V."/>
        </authorList>
    </citation>
    <scope>NUCLEOTIDE SEQUENCE [LARGE SCALE GENOMIC DNA]</scope>
    <source>
        <strain evidence="3">S238N-H82 / ATCC MYA-4686</strain>
    </source>
</reference>
<dbReference type="KEGG" id="lbc:LACBIDRAFT_318477"/>
<feature type="region of interest" description="Disordered" evidence="1">
    <location>
        <begin position="152"/>
        <end position="176"/>
    </location>
</feature>